<dbReference type="Pfam" id="PF03706">
    <property type="entry name" value="LPG_synthase_TM"/>
    <property type="match status" value="1"/>
</dbReference>
<comment type="caution">
    <text evidence="7">The sequence shown here is derived from an EMBL/GenBank/DDBJ whole genome shotgun (WGS) entry which is preliminary data.</text>
</comment>
<dbReference type="PANTHER" id="PTHR39087">
    <property type="entry name" value="UPF0104 MEMBRANE PROTEIN MJ1595"/>
    <property type="match status" value="1"/>
</dbReference>
<keyword evidence="8" id="KW-1185">Reference proteome</keyword>
<protein>
    <submittedName>
        <fullName evidence="7">Lysylphosphatidylglycerol synthase transmembrane domain-containing protein</fullName>
    </submittedName>
</protein>
<proteinExistence type="predicted"/>
<keyword evidence="4 6" id="KW-1133">Transmembrane helix</keyword>
<evidence type="ECO:0000256" key="4">
    <source>
        <dbReference type="ARBA" id="ARBA00022989"/>
    </source>
</evidence>
<dbReference type="Proteomes" id="UP001580928">
    <property type="component" value="Unassembled WGS sequence"/>
</dbReference>
<accession>A0ABV5CJG0</accession>
<evidence type="ECO:0000256" key="2">
    <source>
        <dbReference type="ARBA" id="ARBA00022475"/>
    </source>
</evidence>
<evidence type="ECO:0000256" key="5">
    <source>
        <dbReference type="ARBA" id="ARBA00023136"/>
    </source>
</evidence>
<dbReference type="RefSeq" id="WP_375558051.1">
    <property type="nucleotide sequence ID" value="NZ_JBBVGT010000003.1"/>
</dbReference>
<comment type="subcellular location">
    <subcellularLocation>
        <location evidence="1">Cell membrane</location>
        <topology evidence="1">Multi-pass membrane protein</topology>
    </subcellularLocation>
</comment>
<keyword evidence="3 6" id="KW-0812">Transmembrane</keyword>
<evidence type="ECO:0000313" key="8">
    <source>
        <dbReference type="Proteomes" id="UP001580928"/>
    </source>
</evidence>
<reference evidence="7 8" key="1">
    <citation type="submission" date="2024-04" db="EMBL/GenBank/DDBJ databases">
        <title>Albibacterium profundi sp. nov., isolated from sediment of the Challenger Deep of Mariana Trench.</title>
        <authorList>
            <person name="Wang Y."/>
        </authorList>
    </citation>
    <scope>NUCLEOTIDE SEQUENCE [LARGE SCALE GENOMIC DNA]</scope>
    <source>
        <strain evidence="7 8">RHL897</strain>
    </source>
</reference>
<sequence length="311" mass="35153">MKKWLTIIITICILISLYFFIQATDMNRVLSSVSRVGYRFAVLILVTGLAYLFATISWQYCLGDKRKEVSLGRLYVIRHIGETFTLFNPASVVGGDSLKAVILSRSGIDTKRAAASVLLSRLMMMASQLTLFISSFITLMFQMPALRLLDSNAHVAGILPFLSSRSKSLRLKMQTFLREVPPLIRENKKYMVLSVLFAVLHWIFGALEFYFILKFLNIDISIVQALVIDLGVVFFKTAGAFIPGQIGFEEYGNKIMLSIVGVNSDEVWITASILRRARQIVWIGIAAAFYFLFIGKKNQVNENQVNEEIDY</sequence>
<evidence type="ECO:0000256" key="3">
    <source>
        <dbReference type="ARBA" id="ARBA00022692"/>
    </source>
</evidence>
<keyword evidence="5 6" id="KW-0472">Membrane</keyword>
<dbReference type="InterPro" id="IPR022791">
    <property type="entry name" value="L-PG_synthase/AglD"/>
</dbReference>
<gene>
    <name evidence="7" type="ORF">WKR92_11825</name>
</gene>
<name>A0ABV5CJG0_9SPHI</name>
<dbReference type="EMBL" id="JBBVGT010000003">
    <property type="protein sequence ID" value="MFB5946522.1"/>
    <property type="molecule type" value="Genomic_DNA"/>
</dbReference>
<evidence type="ECO:0000256" key="6">
    <source>
        <dbReference type="SAM" id="Phobius"/>
    </source>
</evidence>
<organism evidence="7 8">
    <name type="scientific">Albibacterium profundi</name>
    <dbReference type="NCBI Taxonomy" id="3134906"/>
    <lineage>
        <taxon>Bacteria</taxon>
        <taxon>Pseudomonadati</taxon>
        <taxon>Bacteroidota</taxon>
        <taxon>Sphingobacteriia</taxon>
        <taxon>Sphingobacteriales</taxon>
        <taxon>Sphingobacteriaceae</taxon>
        <taxon>Albibacterium</taxon>
    </lineage>
</organism>
<dbReference type="PANTHER" id="PTHR39087:SF2">
    <property type="entry name" value="UPF0104 MEMBRANE PROTEIN MJ1595"/>
    <property type="match status" value="1"/>
</dbReference>
<keyword evidence="2" id="KW-1003">Cell membrane</keyword>
<evidence type="ECO:0000313" key="7">
    <source>
        <dbReference type="EMBL" id="MFB5946522.1"/>
    </source>
</evidence>
<feature type="transmembrane region" description="Helical" evidence="6">
    <location>
        <begin position="277"/>
        <end position="294"/>
    </location>
</feature>
<feature type="transmembrane region" description="Helical" evidence="6">
    <location>
        <begin position="7"/>
        <end position="24"/>
    </location>
</feature>
<evidence type="ECO:0000256" key="1">
    <source>
        <dbReference type="ARBA" id="ARBA00004651"/>
    </source>
</evidence>
<feature type="transmembrane region" description="Helical" evidence="6">
    <location>
        <begin position="190"/>
        <end position="213"/>
    </location>
</feature>
<feature type="transmembrane region" description="Helical" evidence="6">
    <location>
        <begin position="225"/>
        <end position="248"/>
    </location>
</feature>
<feature type="transmembrane region" description="Helical" evidence="6">
    <location>
        <begin position="36"/>
        <end position="58"/>
    </location>
</feature>
<feature type="transmembrane region" description="Helical" evidence="6">
    <location>
        <begin position="122"/>
        <end position="141"/>
    </location>
</feature>